<keyword evidence="3" id="KW-1185">Reference proteome</keyword>
<dbReference type="Pfam" id="PF13521">
    <property type="entry name" value="AAA_28"/>
    <property type="match status" value="1"/>
</dbReference>
<feature type="domain" description="NadR/Ttd14 AAA" evidence="1">
    <location>
        <begin position="10"/>
        <end position="51"/>
    </location>
</feature>
<dbReference type="RefSeq" id="WP_323738226.1">
    <property type="nucleotide sequence ID" value="NZ_CP112932.1"/>
</dbReference>
<evidence type="ECO:0000313" key="2">
    <source>
        <dbReference type="EMBL" id="WPY01454.1"/>
    </source>
</evidence>
<reference evidence="2 3" key="1">
    <citation type="submission" date="2022-10" db="EMBL/GenBank/DDBJ databases">
        <title>Host association and intracellularity evolved multiple times independently in the Rickettsiales.</title>
        <authorList>
            <person name="Castelli M."/>
            <person name="Nardi T."/>
            <person name="Gammuto L."/>
            <person name="Bellinzona G."/>
            <person name="Sabaneyeva E."/>
            <person name="Potekhin A."/>
            <person name="Serra V."/>
            <person name="Petroni G."/>
            <person name="Sassera D."/>
        </authorList>
    </citation>
    <scope>NUCLEOTIDE SEQUENCE [LARGE SCALE GENOMIC DNA]</scope>
    <source>
        <strain evidence="2 3">Kr 154-4</strain>
    </source>
</reference>
<proteinExistence type="predicted"/>
<keyword evidence="2" id="KW-0378">Hydrolase</keyword>
<name>A0ABZ0UZD4_9RICK</name>
<accession>A0ABZ0UZD4</accession>
<dbReference type="Proteomes" id="UP001326613">
    <property type="component" value="Chromosome"/>
</dbReference>
<dbReference type="GO" id="GO:0016787">
    <property type="term" value="F:hydrolase activity"/>
    <property type="evidence" value="ECO:0007669"/>
    <property type="project" value="UniProtKB-KW"/>
</dbReference>
<evidence type="ECO:0000313" key="3">
    <source>
        <dbReference type="Proteomes" id="UP001326613"/>
    </source>
</evidence>
<dbReference type="SUPFAM" id="SSF52540">
    <property type="entry name" value="P-loop containing nucleoside triphosphate hydrolases"/>
    <property type="match status" value="1"/>
</dbReference>
<evidence type="ECO:0000259" key="1">
    <source>
        <dbReference type="Pfam" id="PF13521"/>
    </source>
</evidence>
<protein>
    <submittedName>
        <fullName evidence="2">P-loop containing nucleoside triphosphate hydrolase N-terminal domain protein</fullName>
    </submittedName>
</protein>
<dbReference type="EMBL" id="CP112932">
    <property type="protein sequence ID" value="WPY01454.1"/>
    <property type="molecule type" value="Genomic_DNA"/>
</dbReference>
<organism evidence="2 3">
    <name type="scientific">Candidatus Trichorickettsia mobilis</name>
    <dbReference type="NCBI Taxonomy" id="1346319"/>
    <lineage>
        <taxon>Bacteria</taxon>
        <taxon>Pseudomonadati</taxon>
        <taxon>Pseudomonadota</taxon>
        <taxon>Alphaproteobacteria</taxon>
        <taxon>Rickettsiales</taxon>
        <taxon>Rickettsiaceae</taxon>
        <taxon>Rickettsieae</taxon>
        <taxon>Candidatus Trichorickettsia</taxon>
    </lineage>
</organism>
<dbReference type="InterPro" id="IPR027417">
    <property type="entry name" value="P-loop_NTPase"/>
</dbReference>
<sequence>MDKKCIDMKRFIFTGTPGSGKTSVIAQLEKLWYVVIREAATDVIAMEQGSFFEISRER</sequence>
<gene>
    <name evidence="2" type="ORF">Trichorick_01367</name>
</gene>
<dbReference type="Gene3D" id="3.40.50.300">
    <property type="entry name" value="P-loop containing nucleotide triphosphate hydrolases"/>
    <property type="match status" value="1"/>
</dbReference>
<dbReference type="InterPro" id="IPR038727">
    <property type="entry name" value="NadR/Ttd14_AAA_dom"/>
</dbReference>